<dbReference type="AlphaFoldDB" id="A0A166JQD7"/>
<dbReference type="Proteomes" id="UP000076532">
    <property type="component" value="Unassembled WGS sequence"/>
</dbReference>
<dbReference type="Gene3D" id="1.20.1280.50">
    <property type="match status" value="1"/>
</dbReference>
<keyword evidence="2" id="KW-1185">Reference proteome</keyword>
<dbReference type="STRING" id="436010.A0A166JQD7"/>
<reference evidence="1 2" key="1">
    <citation type="journal article" date="2016" name="Mol. Biol. Evol.">
        <title>Comparative Genomics of Early-Diverging Mushroom-Forming Fungi Provides Insights into the Origins of Lignocellulose Decay Capabilities.</title>
        <authorList>
            <person name="Nagy L.G."/>
            <person name="Riley R."/>
            <person name="Tritt A."/>
            <person name="Adam C."/>
            <person name="Daum C."/>
            <person name="Floudas D."/>
            <person name="Sun H."/>
            <person name="Yadav J.S."/>
            <person name="Pangilinan J."/>
            <person name="Larsson K.H."/>
            <person name="Matsuura K."/>
            <person name="Barry K."/>
            <person name="Labutti K."/>
            <person name="Kuo R."/>
            <person name="Ohm R.A."/>
            <person name="Bhattacharya S.S."/>
            <person name="Shirouzu T."/>
            <person name="Yoshinaga Y."/>
            <person name="Martin F.M."/>
            <person name="Grigoriev I.V."/>
            <person name="Hibbett D.S."/>
        </authorList>
    </citation>
    <scope>NUCLEOTIDE SEQUENCE [LARGE SCALE GENOMIC DNA]</scope>
    <source>
        <strain evidence="1 2">CBS 109695</strain>
    </source>
</reference>
<dbReference type="EMBL" id="KV417550">
    <property type="protein sequence ID" value="KZP21102.1"/>
    <property type="molecule type" value="Genomic_DNA"/>
</dbReference>
<protein>
    <submittedName>
        <fullName evidence="1">Uncharacterized protein</fullName>
    </submittedName>
</protein>
<evidence type="ECO:0000313" key="2">
    <source>
        <dbReference type="Proteomes" id="UP000076532"/>
    </source>
</evidence>
<gene>
    <name evidence="1" type="ORF">FIBSPDRAFT_931918</name>
</gene>
<proteinExistence type="predicted"/>
<sequence length="422" mass="45887">MHAQSASVENSLAHTKLETALAENQSQSTSIASLSSEILSCIFQKHRGIDRGSQSNDDTQPSIRVSHVSTTWREVALSSPTLWTNIVSSPTHLKDFYDAVLLRSQQSLLNVTITLTENDVASSKAVESAGMLAEIIVSHAHRLHTLHITATNDFLSIHIPAMHALSAPRMTELELESSTTDTFDDVPVLIDLDDDSESEPVIKQIFNGGAGSLSDFSSRNIPWHIQPPLSEIKTLHLNSSVLTCKVLNDVLRDASRMVTHMEIATLNIFSPQQSPPSITMPSLLSAELTGTSASCFTLLGMIEGPSMVELRMGATRPSSSHVLDRTAKRFPKLRSLELIGRFARGVLVAFPTVACLYLADIAEWPQDTSDILDPNQAGFSDLLPGLEWITTSSKHSNAVIAFCEARHSQGLSIPQIMSAVGF</sequence>
<name>A0A166JQD7_9AGAM</name>
<evidence type="ECO:0000313" key="1">
    <source>
        <dbReference type="EMBL" id="KZP21102.1"/>
    </source>
</evidence>
<dbReference type="OrthoDB" id="3172239at2759"/>
<organism evidence="1 2">
    <name type="scientific">Athelia psychrophila</name>
    <dbReference type="NCBI Taxonomy" id="1759441"/>
    <lineage>
        <taxon>Eukaryota</taxon>
        <taxon>Fungi</taxon>
        <taxon>Dikarya</taxon>
        <taxon>Basidiomycota</taxon>
        <taxon>Agaricomycotina</taxon>
        <taxon>Agaricomycetes</taxon>
        <taxon>Agaricomycetidae</taxon>
        <taxon>Atheliales</taxon>
        <taxon>Atheliaceae</taxon>
        <taxon>Athelia</taxon>
    </lineage>
</organism>
<accession>A0A166JQD7</accession>